<dbReference type="InterPro" id="IPR014721">
    <property type="entry name" value="Ribsml_uS5_D2-typ_fold_subgr"/>
</dbReference>
<dbReference type="Pfam" id="PF05362">
    <property type="entry name" value="Lon_C"/>
    <property type="match status" value="1"/>
</dbReference>
<keyword evidence="1" id="KW-0812">Transmembrane</keyword>
<accession>A0A5J6SMS7</accession>
<evidence type="ECO:0000313" key="3">
    <source>
        <dbReference type="EMBL" id="QFF99255.1"/>
    </source>
</evidence>
<dbReference type="GO" id="GO:0005524">
    <property type="term" value="F:ATP binding"/>
    <property type="evidence" value="ECO:0007669"/>
    <property type="project" value="InterPro"/>
</dbReference>
<keyword evidence="1" id="KW-1133">Transmembrane helix</keyword>
<gene>
    <name evidence="3" type="ORF">PB01_10670</name>
</gene>
<reference evidence="3 4" key="1">
    <citation type="submission" date="2018-07" db="EMBL/GenBank/DDBJ databases">
        <title>Complete genome sequence of Psychrobacillus sp. PB01, isolated from iceberg, and comparative genome analysis of Psychrobacillus strains.</title>
        <authorList>
            <person name="Lee P.C."/>
        </authorList>
    </citation>
    <scope>NUCLEOTIDE SEQUENCE [LARGE SCALE GENOMIC DNA]</scope>
    <source>
        <strain evidence="3 4">PB01</strain>
    </source>
</reference>
<sequence>MFLYYCIFLSLYLQDVIGGISFVFLLLLSFIILLIVRMVLRKKSYKRKFTLATFVMLWLFCFEFLLILYEPNTHRVSFYLEPESVYVNSGISLIGVNTVDLQNMESKKSVEELLSKQNLEFLDIHEITNLELYGSKNRKILEWLHLKKNSVERMRENVNQYLGQEDVNINEFLNREHTDANSAELGLALTGLIIRGDLQNNLNFAVTGAISKTGDVLKVGSIKEKIQIADVSGFSYIIIPIENAEEVSNIQKEYSRNIQVFDVSHIDEAVKLINELNGKN</sequence>
<dbReference type="GO" id="GO:0006508">
    <property type="term" value="P:proteolysis"/>
    <property type="evidence" value="ECO:0007669"/>
    <property type="project" value="InterPro"/>
</dbReference>
<dbReference type="InterPro" id="IPR027065">
    <property type="entry name" value="Lon_Prtase"/>
</dbReference>
<evidence type="ECO:0000256" key="1">
    <source>
        <dbReference type="SAM" id="Phobius"/>
    </source>
</evidence>
<proteinExistence type="predicted"/>
<feature type="transmembrane region" description="Helical" evidence="1">
    <location>
        <begin position="49"/>
        <end position="69"/>
    </location>
</feature>
<evidence type="ECO:0000259" key="2">
    <source>
        <dbReference type="Pfam" id="PF05362"/>
    </source>
</evidence>
<dbReference type="GO" id="GO:0030163">
    <property type="term" value="P:protein catabolic process"/>
    <property type="evidence" value="ECO:0007669"/>
    <property type="project" value="InterPro"/>
</dbReference>
<dbReference type="PANTHER" id="PTHR10046">
    <property type="entry name" value="ATP DEPENDENT LON PROTEASE FAMILY MEMBER"/>
    <property type="match status" value="1"/>
</dbReference>
<keyword evidence="4" id="KW-1185">Reference proteome</keyword>
<dbReference type="Gene3D" id="3.30.230.10">
    <property type="match status" value="1"/>
</dbReference>
<evidence type="ECO:0000313" key="4">
    <source>
        <dbReference type="Proteomes" id="UP000325517"/>
    </source>
</evidence>
<feature type="domain" description="Lon proteolytic" evidence="2">
    <location>
        <begin position="187"/>
        <end position="272"/>
    </location>
</feature>
<dbReference type="PRINTS" id="PR00830">
    <property type="entry name" value="ENDOLAPTASE"/>
</dbReference>
<dbReference type="GO" id="GO:0004252">
    <property type="term" value="F:serine-type endopeptidase activity"/>
    <property type="evidence" value="ECO:0007669"/>
    <property type="project" value="InterPro"/>
</dbReference>
<name>A0A5J6SMS7_9BACI</name>
<dbReference type="InterPro" id="IPR008269">
    <property type="entry name" value="Lon_proteolytic"/>
</dbReference>
<dbReference type="EMBL" id="CP031223">
    <property type="protein sequence ID" value="QFF99255.1"/>
    <property type="molecule type" value="Genomic_DNA"/>
</dbReference>
<dbReference type="OrthoDB" id="2740268at2"/>
<dbReference type="GO" id="GO:0004176">
    <property type="term" value="F:ATP-dependent peptidase activity"/>
    <property type="evidence" value="ECO:0007669"/>
    <property type="project" value="InterPro"/>
</dbReference>
<dbReference type="Proteomes" id="UP000325517">
    <property type="component" value="Chromosome"/>
</dbReference>
<dbReference type="KEGG" id="psyo:PB01_10670"/>
<dbReference type="SUPFAM" id="SSF54211">
    <property type="entry name" value="Ribosomal protein S5 domain 2-like"/>
    <property type="match status" value="1"/>
</dbReference>
<protein>
    <recommendedName>
        <fullName evidence="2">Lon proteolytic domain-containing protein</fullName>
    </recommendedName>
</protein>
<organism evidence="3 4">
    <name type="scientific">Psychrobacillus glaciei</name>
    <dbReference type="NCBI Taxonomy" id="2283160"/>
    <lineage>
        <taxon>Bacteria</taxon>
        <taxon>Bacillati</taxon>
        <taxon>Bacillota</taxon>
        <taxon>Bacilli</taxon>
        <taxon>Bacillales</taxon>
        <taxon>Bacillaceae</taxon>
        <taxon>Psychrobacillus</taxon>
    </lineage>
</organism>
<dbReference type="AlphaFoldDB" id="A0A5J6SMS7"/>
<feature type="transmembrane region" description="Helical" evidence="1">
    <location>
        <begin position="20"/>
        <end position="40"/>
    </location>
</feature>
<keyword evidence="1" id="KW-0472">Membrane</keyword>
<dbReference type="InterPro" id="IPR020568">
    <property type="entry name" value="Ribosomal_Su5_D2-typ_SF"/>
</dbReference>